<dbReference type="GO" id="GO:0006310">
    <property type="term" value="P:DNA recombination"/>
    <property type="evidence" value="ECO:0007669"/>
    <property type="project" value="InterPro"/>
</dbReference>
<evidence type="ECO:0000313" key="11">
    <source>
        <dbReference type="Proteomes" id="UP000565262"/>
    </source>
</evidence>
<evidence type="ECO:0000256" key="2">
    <source>
        <dbReference type="ARBA" id="ARBA00009441"/>
    </source>
</evidence>
<evidence type="ECO:0000256" key="8">
    <source>
        <dbReference type="ARBA" id="ARBA00033408"/>
    </source>
</evidence>
<evidence type="ECO:0000256" key="1">
    <source>
        <dbReference type="ARBA" id="ARBA00003618"/>
    </source>
</evidence>
<dbReference type="Gene3D" id="3.40.50.300">
    <property type="entry name" value="P-loop containing nucleotide triphosphate hydrolases"/>
    <property type="match status" value="1"/>
</dbReference>
<dbReference type="InterPro" id="IPR027417">
    <property type="entry name" value="P-loop_NTPase"/>
</dbReference>
<comment type="caution">
    <text evidence="10">The sequence shown here is derived from an EMBL/GenBank/DDBJ whole genome shotgun (WGS) entry which is preliminary data.</text>
</comment>
<feature type="non-terminal residue" evidence="10">
    <location>
        <position position="1"/>
    </location>
</feature>
<dbReference type="Proteomes" id="UP000565262">
    <property type="component" value="Unassembled WGS sequence"/>
</dbReference>
<evidence type="ECO:0000256" key="7">
    <source>
        <dbReference type="ARBA" id="ARBA00023204"/>
    </source>
</evidence>
<evidence type="ECO:0000256" key="9">
    <source>
        <dbReference type="SAM" id="Coils"/>
    </source>
</evidence>
<keyword evidence="7" id="KW-0234">DNA repair</keyword>
<dbReference type="EMBL" id="JACJFM010000239">
    <property type="protein sequence ID" value="MBB1489816.1"/>
    <property type="molecule type" value="Genomic_DNA"/>
</dbReference>
<feature type="coiled-coil region" evidence="9">
    <location>
        <begin position="76"/>
        <end position="113"/>
    </location>
</feature>
<dbReference type="PANTHER" id="PTHR11059">
    <property type="entry name" value="DNA REPAIR PROTEIN RECN"/>
    <property type="match status" value="1"/>
</dbReference>
<name>A0A839J0I4_9GAMM</name>
<dbReference type="GO" id="GO:0006281">
    <property type="term" value="P:DNA repair"/>
    <property type="evidence" value="ECO:0007669"/>
    <property type="project" value="UniProtKB-KW"/>
</dbReference>
<dbReference type="SUPFAM" id="SSF52540">
    <property type="entry name" value="P-loop containing nucleoside triphosphate hydrolases"/>
    <property type="match status" value="1"/>
</dbReference>
<dbReference type="GO" id="GO:0005524">
    <property type="term" value="F:ATP binding"/>
    <property type="evidence" value="ECO:0007669"/>
    <property type="project" value="UniProtKB-KW"/>
</dbReference>
<comment type="function">
    <text evidence="1">May be involved in recombinational repair of damaged DNA.</text>
</comment>
<feature type="non-terminal residue" evidence="10">
    <location>
        <position position="118"/>
    </location>
</feature>
<keyword evidence="6" id="KW-0067">ATP-binding</keyword>
<dbReference type="GO" id="GO:0043590">
    <property type="term" value="C:bacterial nucleoid"/>
    <property type="evidence" value="ECO:0007669"/>
    <property type="project" value="TreeGrafter"/>
</dbReference>
<dbReference type="PANTHER" id="PTHR11059:SF0">
    <property type="entry name" value="DNA REPAIR PROTEIN RECN"/>
    <property type="match status" value="1"/>
</dbReference>
<dbReference type="GO" id="GO:0009432">
    <property type="term" value="P:SOS response"/>
    <property type="evidence" value="ECO:0007669"/>
    <property type="project" value="TreeGrafter"/>
</dbReference>
<comment type="similarity">
    <text evidence="2">Belongs to the RecN family.</text>
</comment>
<organism evidence="10 11">
    <name type="scientific">Oceanospirillum sediminis</name>
    <dbReference type="NCBI Taxonomy" id="2760088"/>
    <lineage>
        <taxon>Bacteria</taxon>
        <taxon>Pseudomonadati</taxon>
        <taxon>Pseudomonadota</taxon>
        <taxon>Gammaproteobacteria</taxon>
        <taxon>Oceanospirillales</taxon>
        <taxon>Oceanospirillaceae</taxon>
        <taxon>Oceanospirillum</taxon>
    </lineage>
</organism>
<keyword evidence="9" id="KW-0175">Coiled coil</keyword>
<sequence length="118" mass="13703">YNLKSLFQTEDLDYESQTIIRREILPSGKSRAFVNDSPVNLNSLQLLGERLIDVHSQHQTLQLTQNNFQFQVIDALAKNERELESYVVELTNYKQLNVDLEQLNALKANAIKEYDYNA</sequence>
<dbReference type="InterPro" id="IPR004604">
    <property type="entry name" value="DNA_recomb/repair_RecN"/>
</dbReference>
<proteinExistence type="inferred from homology"/>
<dbReference type="AlphaFoldDB" id="A0A839J0I4"/>
<protein>
    <recommendedName>
        <fullName evidence="3">DNA repair protein RecN</fullName>
    </recommendedName>
    <alternativeName>
        <fullName evidence="8">Recombination protein N</fullName>
    </alternativeName>
</protein>
<accession>A0A839J0I4</accession>
<evidence type="ECO:0000256" key="4">
    <source>
        <dbReference type="ARBA" id="ARBA00022741"/>
    </source>
</evidence>
<evidence type="ECO:0000256" key="5">
    <source>
        <dbReference type="ARBA" id="ARBA00022763"/>
    </source>
</evidence>
<evidence type="ECO:0000256" key="6">
    <source>
        <dbReference type="ARBA" id="ARBA00022840"/>
    </source>
</evidence>
<reference evidence="10 11" key="1">
    <citation type="submission" date="2020-08" db="EMBL/GenBank/DDBJ databases">
        <title>Oceanospirillum sp. nov. isolated from marine sediment.</title>
        <authorList>
            <person name="Ji X."/>
        </authorList>
    </citation>
    <scope>NUCLEOTIDE SEQUENCE [LARGE SCALE GENOMIC DNA]</scope>
    <source>
        <strain evidence="10 11">D5</strain>
    </source>
</reference>
<gene>
    <name evidence="10" type="ORF">H4O21_24740</name>
</gene>
<keyword evidence="5" id="KW-0227">DNA damage</keyword>
<evidence type="ECO:0000256" key="3">
    <source>
        <dbReference type="ARBA" id="ARBA00021315"/>
    </source>
</evidence>
<keyword evidence="4" id="KW-0547">Nucleotide-binding</keyword>
<evidence type="ECO:0000313" key="10">
    <source>
        <dbReference type="EMBL" id="MBB1489816.1"/>
    </source>
</evidence>
<keyword evidence="11" id="KW-1185">Reference proteome</keyword>